<dbReference type="AlphaFoldDB" id="A0A9P5Q106"/>
<dbReference type="Gene3D" id="1.20.120.1750">
    <property type="match status" value="1"/>
</dbReference>
<dbReference type="SUPFAM" id="SSF57850">
    <property type="entry name" value="RING/U-box"/>
    <property type="match status" value="1"/>
</dbReference>
<evidence type="ECO:0008006" key="3">
    <source>
        <dbReference type="Google" id="ProtNLM"/>
    </source>
</evidence>
<dbReference type="OrthoDB" id="9977870at2759"/>
<evidence type="ECO:0000313" key="2">
    <source>
        <dbReference type="Proteomes" id="UP000772434"/>
    </source>
</evidence>
<gene>
    <name evidence="1" type="ORF">BDP27DRAFT_1319998</name>
</gene>
<protein>
    <recommendedName>
        <fullName evidence="3">RING-type domain-containing protein</fullName>
    </recommendedName>
</protein>
<dbReference type="InterPro" id="IPR031127">
    <property type="entry name" value="E3_UB_ligase_RBR"/>
</dbReference>
<comment type="caution">
    <text evidence="1">The sequence shown here is derived from an EMBL/GenBank/DDBJ whole genome shotgun (WGS) entry which is preliminary data.</text>
</comment>
<organism evidence="1 2">
    <name type="scientific">Rhodocollybia butyracea</name>
    <dbReference type="NCBI Taxonomy" id="206335"/>
    <lineage>
        <taxon>Eukaryota</taxon>
        <taxon>Fungi</taxon>
        <taxon>Dikarya</taxon>
        <taxon>Basidiomycota</taxon>
        <taxon>Agaricomycotina</taxon>
        <taxon>Agaricomycetes</taxon>
        <taxon>Agaricomycetidae</taxon>
        <taxon>Agaricales</taxon>
        <taxon>Marasmiineae</taxon>
        <taxon>Omphalotaceae</taxon>
        <taxon>Rhodocollybia</taxon>
    </lineage>
</organism>
<reference evidence="1" key="1">
    <citation type="submission" date="2020-11" db="EMBL/GenBank/DDBJ databases">
        <authorList>
            <consortium name="DOE Joint Genome Institute"/>
            <person name="Ahrendt S."/>
            <person name="Riley R."/>
            <person name="Andreopoulos W."/>
            <person name="Labutti K."/>
            <person name="Pangilinan J."/>
            <person name="Ruiz-Duenas F.J."/>
            <person name="Barrasa J.M."/>
            <person name="Sanchez-Garcia M."/>
            <person name="Camarero S."/>
            <person name="Miyauchi S."/>
            <person name="Serrano A."/>
            <person name="Linde D."/>
            <person name="Babiker R."/>
            <person name="Drula E."/>
            <person name="Ayuso-Fernandez I."/>
            <person name="Pacheco R."/>
            <person name="Padilla G."/>
            <person name="Ferreira P."/>
            <person name="Barriuso J."/>
            <person name="Kellner H."/>
            <person name="Castanera R."/>
            <person name="Alfaro M."/>
            <person name="Ramirez L."/>
            <person name="Pisabarro A.G."/>
            <person name="Kuo A."/>
            <person name="Tritt A."/>
            <person name="Lipzen A."/>
            <person name="He G."/>
            <person name="Yan M."/>
            <person name="Ng V."/>
            <person name="Cullen D."/>
            <person name="Martin F."/>
            <person name="Rosso M.-N."/>
            <person name="Henrissat B."/>
            <person name="Hibbett D."/>
            <person name="Martinez A.T."/>
            <person name="Grigoriev I.V."/>
        </authorList>
    </citation>
    <scope>NUCLEOTIDE SEQUENCE</scope>
    <source>
        <strain evidence="1">AH 40177</strain>
    </source>
</reference>
<dbReference type="GO" id="GO:0004842">
    <property type="term" value="F:ubiquitin-protein transferase activity"/>
    <property type="evidence" value="ECO:0007669"/>
    <property type="project" value="InterPro"/>
</dbReference>
<dbReference type="GO" id="GO:0016567">
    <property type="term" value="P:protein ubiquitination"/>
    <property type="evidence" value="ECO:0007669"/>
    <property type="project" value="InterPro"/>
</dbReference>
<dbReference type="EMBL" id="JADNRY010000022">
    <property type="protein sequence ID" value="KAF9072793.1"/>
    <property type="molecule type" value="Genomic_DNA"/>
</dbReference>
<feature type="non-terminal residue" evidence="1">
    <location>
        <position position="1"/>
    </location>
</feature>
<accession>A0A9P5Q106</accession>
<proteinExistence type="predicted"/>
<keyword evidence="2" id="KW-1185">Reference proteome</keyword>
<evidence type="ECO:0000313" key="1">
    <source>
        <dbReference type="EMBL" id="KAF9072793.1"/>
    </source>
</evidence>
<dbReference type="PANTHER" id="PTHR11685">
    <property type="entry name" value="RBR FAMILY RING FINGER AND IBR DOMAIN-CONTAINING"/>
    <property type="match status" value="1"/>
</dbReference>
<name>A0A9P5Q106_9AGAR</name>
<dbReference type="Proteomes" id="UP000772434">
    <property type="component" value="Unassembled WGS sequence"/>
</dbReference>
<sequence length="187" mass="20833">MQALDDLNPSLGGRLRARATELDISPKDRLYCPNPRCSVFPGSWSSFKNRVPASGIAAARSNPRYSGFLGSLISFKNRFAVSARGSASSQFHQCPSCSERVCILCKERAHLGTLDCRTVEEELMEVEFRNLVRENSWQTCPGCSAVVELAQGCSHITCRCRKQETLFTCIPQLILDDQSIIDIPRFL</sequence>